<dbReference type="Gene3D" id="3.90.79.10">
    <property type="entry name" value="Nucleoside Triphosphate Pyrophosphohydrolase"/>
    <property type="match status" value="1"/>
</dbReference>
<dbReference type="GO" id="GO:0080042">
    <property type="term" value="F:ADP-glucose pyrophosphohydrolase activity"/>
    <property type="evidence" value="ECO:0007669"/>
    <property type="project" value="TreeGrafter"/>
</dbReference>
<dbReference type="PANTHER" id="PTHR11839">
    <property type="entry name" value="UDP/ADP-SUGAR PYROPHOSPHATASE"/>
    <property type="match status" value="1"/>
</dbReference>
<gene>
    <name evidence="3" type="ORF">EZS28_039605</name>
</gene>
<protein>
    <submittedName>
        <fullName evidence="3">Nudix hydrolase</fullName>
    </submittedName>
</protein>
<dbReference type="SUPFAM" id="SSF55811">
    <property type="entry name" value="Nudix"/>
    <property type="match status" value="1"/>
</dbReference>
<dbReference type="Proteomes" id="UP000324800">
    <property type="component" value="Unassembled WGS sequence"/>
</dbReference>
<dbReference type="GO" id="GO:0019693">
    <property type="term" value="P:ribose phosphate metabolic process"/>
    <property type="evidence" value="ECO:0007669"/>
    <property type="project" value="TreeGrafter"/>
</dbReference>
<dbReference type="CDD" id="cd03424">
    <property type="entry name" value="NUDIX_ADPRase_Nudt5_UGPPase_Nudt14"/>
    <property type="match status" value="1"/>
</dbReference>
<evidence type="ECO:0000256" key="2">
    <source>
        <dbReference type="ARBA" id="ARBA00022801"/>
    </source>
</evidence>
<comment type="caution">
    <text evidence="3">The sequence shown here is derived from an EMBL/GenBank/DDBJ whole genome shotgun (WGS) entry which is preliminary data.</text>
</comment>
<dbReference type="GO" id="GO:0006753">
    <property type="term" value="P:nucleoside phosphate metabolic process"/>
    <property type="evidence" value="ECO:0007669"/>
    <property type="project" value="TreeGrafter"/>
</dbReference>
<evidence type="ECO:0000313" key="4">
    <source>
        <dbReference type="Proteomes" id="UP000324800"/>
    </source>
</evidence>
<reference evidence="3 4" key="1">
    <citation type="submission" date="2019-03" db="EMBL/GenBank/DDBJ databases">
        <title>Single cell metagenomics reveals metabolic interactions within the superorganism composed of flagellate Streblomastix strix and complex community of Bacteroidetes bacteria on its surface.</title>
        <authorList>
            <person name="Treitli S.C."/>
            <person name="Kolisko M."/>
            <person name="Husnik F."/>
            <person name="Keeling P."/>
            <person name="Hampl V."/>
        </authorList>
    </citation>
    <scope>NUCLEOTIDE SEQUENCE [LARGE SCALE GENOMIC DNA]</scope>
    <source>
        <strain evidence="3">ST1C</strain>
    </source>
</reference>
<accession>A0A5J4U3J6</accession>
<comment type="cofactor">
    <cofactor evidence="1">
        <name>Mg(2+)</name>
        <dbReference type="ChEBI" id="CHEBI:18420"/>
    </cofactor>
</comment>
<organism evidence="3 4">
    <name type="scientific">Streblomastix strix</name>
    <dbReference type="NCBI Taxonomy" id="222440"/>
    <lineage>
        <taxon>Eukaryota</taxon>
        <taxon>Metamonada</taxon>
        <taxon>Preaxostyla</taxon>
        <taxon>Oxymonadida</taxon>
        <taxon>Streblomastigidae</taxon>
        <taxon>Streblomastix</taxon>
    </lineage>
</organism>
<evidence type="ECO:0000256" key="1">
    <source>
        <dbReference type="ARBA" id="ARBA00001946"/>
    </source>
</evidence>
<dbReference type="AlphaFoldDB" id="A0A5J4U3J6"/>
<dbReference type="EMBL" id="SNRW01021126">
    <property type="protein sequence ID" value="KAA6364868.1"/>
    <property type="molecule type" value="Genomic_DNA"/>
</dbReference>
<dbReference type="InterPro" id="IPR015797">
    <property type="entry name" value="NUDIX_hydrolase-like_dom_sf"/>
</dbReference>
<evidence type="ECO:0000313" key="3">
    <source>
        <dbReference type="EMBL" id="KAA6364868.1"/>
    </source>
</evidence>
<keyword evidence="2 3" id="KW-0378">Hydrolase</keyword>
<proteinExistence type="predicted"/>
<dbReference type="PANTHER" id="PTHR11839:SF18">
    <property type="entry name" value="NUDIX HYDROLASE DOMAIN-CONTAINING PROTEIN"/>
    <property type="match status" value="1"/>
</dbReference>
<dbReference type="OrthoDB" id="10249920at2759"/>
<sequence length="257" mass="29153">MTSVNIKGVDVPCSAENEQIDILEIITKFRYFRDWIASLDDKITIKHIHFQNVDKSGGGKIMFVKFKCQAYYMNEPKPIPGIILLRGGAVSCLIELICGDKTFGLLVQQPRLAVGRCTLEAVAGMLDQDKVSGAVMKEVEEETGIVVQYQDLIDRTKCAHGEMLQGMESMVGLSDEYLRLYLCRLSVTSDEMKQLEGRITGLRDHGEYITLKILPWDQIWRETPDAKTLCSMFLREQLMKTGEIRPPIPYSQIISRK</sequence>
<dbReference type="GO" id="GO:0080041">
    <property type="term" value="F:ADP-ribose pyrophosphohydrolase activity"/>
    <property type="evidence" value="ECO:0007669"/>
    <property type="project" value="TreeGrafter"/>
</dbReference>
<name>A0A5J4U3J6_9EUKA</name>